<proteinExistence type="predicted"/>
<evidence type="ECO:0000313" key="1">
    <source>
        <dbReference type="EMBL" id="QEY62946.1"/>
    </source>
</evidence>
<gene>
    <name evidence="1" type="ORF">FXN65_12990</name>
</gene>
<evidence type="ECO:0000313" key="2">
    <source>
        <dbReference type="Proteomes" id="UP000327179"/>
    </source>
</evidence>
<sequence length="193" mass="21446">MSQPRTLLHTRHVTCTAYLREDGLLDVEGEMRDITPVDTDLLFRVAAAGGDIHHMHMTMTLDRDLVIQHVLARTHAGPTPYCQEIESAYGALEGLKIAPGFLPKVKARVGGIRGCTHLTELLGPMATTAYQARFALMRKHNHLRQRLAGGQPLPRPALVDSCHTYRLDGEAIQLIWPEDRRQGSDHAVSSKDD</sequence>
<reference evidence="1 2" key="1">
    <citation type="submission" date="2019-08" db="EMBL/GenBank/DDBJ databases">
        <title>Whole-genome Sequencing of e-waste polymer degrading bacterium Pseudomonas sp. strain PE08.</title>
        <authorList>
            <person name="Kirdat K."/>
            <person name="Debbarma P."/>
            <person name="Narawade N."/>
            <person name="Suyal D."/>
            <person name="Thorat V."/>
            <person name="Shouche Y."/>
            <person name="Goel R."/>
            <person name="Yadav A."/>
        </authorList>
    </citation>
    <scope>NUCLEOTIDE SEQUENCE [LARGE SCALE GENOMIC DNA]</scope>
    <source>
        <strain evidence="1 2">PE08</strain>
    </source>
</reference>
<dbReference type="Pfam" id="PF11136">
    <property type="entry name" value="DUF2889"/>
    <property type="match status" value="1"/>
</dbReference>
<name>A0A5J6QQD0_9GAMM</name>
<dbReference type="KEGG" id="plal:FXN65_12990"/>
<organism evidence="1 2">
    <name type="scientific">Metapseudomonas lalkuanensis</name>
    <dbReference type="NCBI Taxonomy" id="2604832"/>
    <lineage>
        <taxon>Bacteria</taxon>
        <taxon>Pseudomonadati</taxon>
        <taxon>Pseudomonadota</taxon>
        <taxon>Gammaproteobacteria</taxon>
        <taxon>Pseudomonadales</taxon>
        <taxon>Pseudomonadaceae</taxon>
        <taxon>Metapseudomonas</taxon>
    </lineage>
</organism>
<dbReference type="InterPro" id="IPR021312">
    <property type="entry name" value="DUF2889"/>
</dbReference>
<accession>A0A5J6QQD0</accession>
<dbReference type="Proteomes" id="UP000327179">
    <property type="component" value="Chromosome"/>
</dbReference>
<dbReference type="EMBL" id="CP043311">
    <property type="protein sequence ID" value="QEY62946.1"/>
    <property type="molecule type" value="Genomic_DNA"/>
</dbReference>
<dbReference type="RefSeq" id="WP_151133601.1">
    <property type="nucleotide sequence ID" value="NZ_CP043311.1"/>
</dbReference>
<keyword evidence="2" id="KW-1185">Reference proteome</keyword>
<dbReference type="AlphaFoldDB" id="A0A5J6QQD0"/>
<protein>
    <submittedName>
        <fullName evidence="1">DUF2889 domain-containing protein</fullName>
    </submittedName>
</protein>